<keyword evidence="3" id="KW-1185">Reference proteome</keyword>
<feature type="region of interest" description="Disordered" evidence="1">
    <location>
        <begin position="22"/>
        <end position="56"/>
    </location>
</feature>
<organism evidence="2 3">
    <name type="scientific">Acrocarpospora corrugata</name>
    <dbReference type="NCBI Taxonomy" id="35763"/>
    <lineage>
        <taxon>Bacteria</taxon>
        <taxon>Bacillati</taxon>
        <taxon>Actinomycetota</taxon>
        <taxon>Actinomycetes</taxon>
        <taxon>Streptosporangiales</taxon>
        <taxon>Streptosporangiaceae</taxon>
        <taxon>Acrocarpospora</taxon>
    </lineage>
</organism>
<dbReference type="EMBL" id="BLAD01000037">
    <property type="protein sequence ID" value="GER98717.1"/>
    <property type="molecule type" value="Genomic_DNA"/>
</dbReference>
<sequence length="56" mass="5261">MAGGEAEGADGDVVAAAVDAGGEGVAVDADGEEGQEGAEGQREDQDVADLGDVDGG</sequence>
<gene>
    <name evidence="2" type="ORF">Acor_07800</name>
</gene>
<dbReference type="Proteomes" id="UP000334990">
    <property type="component" value="Unassembled WGS sequence"/>
</dbReference>
<proteinExistence type="predicted"/>
<name>A0A5M3VWE0_9ACTN</name>
<protein>
    <submittedName>
        <fullName evidence="2">Uncharacterized protein</fullName>
    </submittedName>
</protein>
<evidence type="ECO:0000256" key="1">
    <source>
        <dbReference type="SAM" id="MobiDB-lite"/>
    </source>
</evidence>
<accession>A0A5M3VWE0</accession>
<evidence type="ECO:0000313" key="2">
    <source>
        <dbReference type="EMBL" id="GER98717.1"/>
    </source>
</evidence>
<dbReference type="AlphaFoldDB" id="A0A5M3VWE0"/>
<evidence type="ECO:0000313" key="3">
    <source>
        <dbReference type="Proteomes" id="UP000334990"/>
    </source>
</evidence>
<comment type="caution">
    <text evidence="2">The sequence shown here is derived from an EMBL/GenBank/DDBJ whole genome shotgun (WGS) entry which is preliminary data.</text>
</comment>
<reference evidence="2 3" key="1">
    <citation type="submission" date="2019-10" db="EMBL/GenBank/DDBJ databases">
        <title>Whole genome shotgun sequence of Acrocarpospora corrugata NBRC 13972.</title>
        <authorList>
            <person name="Ichikawa N."/>
            <person name="Kimura A."/>
            <person name="Kitahashi Y."/>
            <person name="Komaki H."/>
            <person name="Oguchi A."/>
        </authorList>
    </citation>
    <scope>NUCLEOTIDE SEQUENCE [LARGE SCALE GENOMIC DNA]</scope>
    <source>
        <strain evidence="2 3">NBRC 13972</strain>
    </source>
</reference>
<feature type="compositionally biased region" description="Acidic residues" evidence="1">
    <location>
        <begin position="46"/>
        <end position="56"/>
    </location>
</feature>